<keyword evidence="2" id="KW-1185">Reference proteome</keyword>
<evidence type="ECO:0000313" key="1">
    <source>
        <dbReference type="EMBL" id="KAF7262680.1"/>
    </source>
</evidence>
<accession>A0A8S9Z9T6</accession>
<dbReference type="Proteomes" id="UP000822476">
    <property type="component" value="Unassembled WGS sequence"/>
</dbReference>
<dbReference type="AlphaFoldDB" id="A0A8S9Z9T6"/>
<sequence length="45" mass="5353">MVMLLVLQLSLPINNKRLMTSIQVYLPHLQKKLNHIRKIHFRCLG</sequence>
<name>A0A8S9Z9T6_9TREM</name>
<organism evidence="1 2">
    <name type="scientific">Paragonimus skrjabini miyazakii</name>
    <dbReference type="NCBI Taxonomy" id="59628"/>
    <lineage>
        <taxon>Eukaryota</taxon>
        <taxon>Metazoa</taxon>
        <taxon>Spiralia</taxon>
        <taxon>Lophotrochozoa</taxon>
        <taxon>Platyhelminthes</taxon>
        <taxon>Trematoda</taxon>
        <taxon>Digenea</taxon>
        <taxon>Plagiorchiida</taxon>
        <taxon>Troglotremata</taxon>
        <taxon>Troglotrematidae</taxon>
        <taxon>Paragonimus</taxon>
    </lineage>
</organism>
<comment type="caution">
    <text evidence="1">The sequence shown here is derived from an EMBL/GenBank/DDBJ whole genome shotgun (WGS) entry which is preliminary data.</text>
</comment>
<gene>
    <name evidence="1" type="ORF">EG68_00032</name>
</gene>
<reference evidence="1" key="1">
    <citation type="submission" date="2019-07" db="EMBL/GenBank/DDBJ databases">
        <title>Annotation for the trematode Paragonimus miyazaki's.</title>
        <authorList>
            <person name="Choi Y.-J."/>
        </authorList>
    </citation>
    <scope>NUCLEOTIDE SEQUENCE</scope>
    <source>
        <strain evidence="1">Japan</strain>
    </source>
</reference>
<evidence type="ECO:0000313" key="2">
    <source>
        <dbReference type="Proteomes" id="UP000822476"/>
    </source>
</evidence>
<proteinExistence type="predicted"/>
<protein>
    <submittedName>
        <fullName evidence="1">Uncharacterized protein</fullName>
    </submittedName>
</protein>
<dbReference type="EMBL" id="JTDE01000009">
    <property type="protein sequence ID" value="KAF7262680.1"/>
    <property type="molecule type" value="Genomic_DNA"/>
</dbReference>